<dbReference type="EMBL" id="OV170225">
    <property type="protein sequence ID" value="CAH0725477.1"/>
    <property type="molecule type" value="Genomic_DNA"/>
</dbReference>
<dbReference type="FunFam" id="3.40.30.10:FF:000035">
    <property type="entry name" value="hematopoietic prostaglandin D synthase"/>
    <property type="match status" value="1"/>
</dbReference>
<dbReference type="InterPro" id="IPR040079">
    <property type="entry name" value="Glutathione_S-Trfase"/>
</dbReference>
<evidence type="ECO:0000313" key="9">
    <source>
        <dbReference type="Proteomes" id="UP000838878"/>
    </source>
</evidence>
<evidence type="ECO:0000256" key="1">
    <source>
        <dbReference type="ARBA" id="ARBA00011738"/>
    </source>
</evidence>
<dbReference type="InterPro" id="IPR004045">
    <property type="entry name" value="Glutathione_S-Trfase_N"/>
</dbReference>
<dbReference type="FunFam" id="1.20.1050.10:FF:000030">
    <property type="entry name" value="Glutathione S-transferase S1"/>
    <property type="match status" value="1"/>
</dbReference>
<evidence type="ECO:0000256" key="2">
    <source>
        <dbReference type="ARBA" id="ARBA00012452"/>
    </source>
</evidence>
<reference evidence="8" key="1">
    <citation type="submission" date="2021-12" db="EMBL/GenBank/DDBJ databases">
        <authorList>
            <person name="Martin H S."/>
        </authorList>
    </citation>
    <scope>NUCLEOTIDE SEQUENCE</scope>
</reference>
<dbReference type="AlphaFoldDB" id="A0A8J9V597"/>
<evidence type="ECO:0000259" key="6">
    <source>
        <dbReference type="Pfam" id="PF02798"/>
    </source>
</evidence>
<dbReference type="CDD" id="cd03039">
    <property type="entry name" value="GST_N_Sigma_like"/>
    <property type="match status" value="1"/>
</dbReference>
<dbReference type="SFLD" id="SFLDS00019">
    <property type="entry name" value="Glutathione_Transferase_(cytos"/>
    <property type="match status" value="1"/>
</dbReference>
<dbReference type="InterPro" id="IPR004046">
    <property type="entry name" value="GST_C"/>
</dbReference>
<dbReference type="PANTHER" id="PTHR11571:SF224">
    <property type="entry name" value="HEMATOPOIETIC PROSTAGLANDIN D SYNTHASE"/>
    <property type="match status" value="1"/>
</dbReference>
<dbReference type="InterPro" id="IPR050213">
    <property type="entry name" value="GST_superfamily"/>
</dbReference>
<comment type="subunit">
    <text evidence="1">Homodimer.</text>
</comment>
<dbReference type="InterPro" id="IPR036282">
    <property type="entry name" value="Glutathione-S-Trfase_C_sf"/>
</dbReference>
<evidence type="ECO:0000259" key="7">
    <source>
        <dbReference type="Pfam" id="PF14497"/>
    </source>
</evidence>
<feature type="domain" description="Glutathione S-transferase C-terminal" evidence="7">
    <location>
        <begin position="97"/>
        <end position="198"/>
    </location>
</feature>
<dbReference type="OrthoDB" id="414243at2759"/>
<dbReference type="Pfam" id="PF14497">
    <property type="entry name" value="GST_C_3"/>
    <property type="match status" value="1"/>
</dbReference>
<proteinExistence type="inferred from homology"/>
<gene>
    <name evidence="8" type="ORF">BINO364_LOCUS11055</name>
</gene>
<evidence type="ECO:0000256" key="5">
    <source>
        <dbReference type="ARBA" id="ARBA00047960"/>
    </source>
</evidence>
<dbReference type="CDD" id="cd03192">
    <property type="entry name" value="GST_C_Sigma_like"/>
    <property type="match status" value="1"/>
</dbReference>
<dbReference type="Gene3D" id="3.40.30.10">
    <property type="entry name" value="Glutaredoxin"/>
    <property type="match status" value="1"/>
</dbReference>
<evidence type="ECO:0000256" key="3">
    <source>
        <dbReference type="ARBA" id="ARBA00022679"/>
    </source>
</evidence>
<dbReference type="PANTHER" id="PTHR11571">
    <property type="entry name" value="GLUTATHIONE S-TRANSFERASE"/>
    <property type="match status" value="1"/>
</dbReference>
<dbReference type="SFLD" id="SFLDG01205">
    <property type="entry name" value="AMPS.1"/>
    <property type="match status" value="1"/>
</dbReference>
<dbReference type="GO" id="GO:0006749">
    <property type="term" value="P:glutathione metabolic process"/>
    <property type="evidence" value="ECO:0007669"/>
    <property type="project" value="TreeGrafter"/>
</dbReference>
<dbReference type="Proteomes" id="UP000838878">
    <property type="component" value="Chromosome 5"/>
</dbReference>
<dbReference type="GO" id="GO:0004602">
    <property type="term" value="F:glutathione peroxidase activity"/>
    <property type="evidence" value="ECO:0007669"/>
    <property type="project" value="UniProtKB-ARBA"/>
</dbReference>
<name>A0A8J9V597_9NEOP</name>
<keyword evidence="3" id="KW-0808">Transferase</keyword>
<dbReference type="Pfam" id="PF02798">
    <property type="entry name" value="GST_N"/>
    <property type="match status" value="1"/>
</dbReference>
<evidence type="ECO:0000256" key="4">
    <source>
        <dbReference type="ARBA" id="ARBA00038317"/>
    </source>
</evidence>
<comment type="catalytic activity">
    <reaction evidence="5">
        <text>RX + glutathione = an S-substituted glutathione + a halide anion + H(+)</text>
        <dbReference type="Rhea" id="RHEA:16437"/>
        <dbReference type="ChEBI" id="CHEBI:15378"/>
        <dbReference type="ChEBI" id="CHEBI:16042"/>
        <dbReference type="ChEBI" id="CHEBI:17792"/>
        <dbReference type="ChEBI" id="CHEBI:57925"/>
        <dbReference type="ChEBI" id="CHEBI:90779"/>
        <dbReference type="EC" id="2.5.1.18"/>
    </reaction>
</comment>
<dbReference type="SUPFAM" id="SSF47616">
    <property type="entry name" value="GST C-terminal domain-like"/>
    <property type="match status" value="1"/>
</dbReference>
<keyword evidence="9" id="KW-1185">Reference proteome</keyword>
<feature type="domain" description="GST N-terminal" evidence="6">
    <location>
        <begin position="13"/>
        <end position="73"/>
    </location>
</feature>
<feature type="non-terminal residue" evidence="8">
    <location>
        <position position="207"/>
    </location>
</feature>
<accession>A0A8J9V597</accession>
<dbReference type="Gene3D" id="1.20.1050.10">
    <property type="match status" value="1"/>
</dbReference>
<dbReference type="SUPFAM" id="SSF52833">
    <property type="entry name" value="Thioredoxin-like"/>
    <property type="match status" value="1"/>
</dbReference>
<organism evidence="8 9">
    <name type="scientific">Brenthis ino</name>
    <name type="common">lesser marbled fritillary</name>
    <dbReference type="NCBI Taxonomy" id="405034"/>
    <lineage>
        <taxon>Eukaryota</taxon>
        <taxon>Metazoa</taxon>
        <taxon>Ecdysozoa</taxon>
        <taxon>Arthropoda</taxon>
        <taxon>Hexapoda</taxon>
        <taxon>Insecta</taxon>
        <taxon>Pterygota</taxon>
        <taxon>Neoptera</taxon>
        <taxon>Endopterygota</taxon>
        <taxon>Lepidoptera</taxon>
        <taxon>Glossata</taxon>
        <taxon>Ditrysia</taxon>
        <taxon>Papilionoidea</taxon>
        <taxon>Nymphalidae</taxon>
        <taxon>Heliconiinae</taxon>
        <taxon>Argynnini</taxon>
        <taxon>Brenthis</taxon>
    </lineage>
</organism>
<dbReference type="InterPro" id="IPR036249">
    <property type="entry name" value="Thioredoxin-like_sf"/>
</dbReference>
<evidence type="ECO:0000313" key="8">
    <source>
        <dbReference type="EMBL" id="CAH0725477.1"/>
    </source>
</evidence>
<dbReference type="GO" id="GO:0004364">
    <property type="term" value="F:glutathione transferase activity"/>
    <property type="evidence" value="ECO:0007669"/>
    <property type="project" value="UniProtKB-EC"/>
</dbReference>
<dbReference type="EC" id="2.5.1.18" evidence="2"/>
<protein>
    <recommendedName>
        <fullName evidence="2">glutathione transferase</fullName>
        <ecNumber evidence="2">2.5.1.18</ecNumber>
    </recommendedName>
</protein>
<comment type="similarity">
    <text evidence="4">Belongs to the GST superfamily. Sigma family.</text>
</comment>
<sequence length="207" mass="23700">MPKVVFSYFPLKALGESTRLLLAYGGQEFEDRRISFPDEWPAIKPTTPFGQLPVLEIDGKKYAQSVAIARYLGRKYGLAGQDIEEDFEIDQNVEFLNDIRAKAATVHYEADEANKAKKHEDFSKNVYPVMLSKLDEIVKKNNGHIAAGKLTWGDFVFAGMFYYLKAMMQIPDLEKQYPSFQRIIDAVYADPKVKTYSENVPKSEYDF</sequence>
<dbReference type="SFLD" id="SFLDG00363">
    <property type="entry name" value="AMPS_(cytGST):_Alpha-__Mu-__Pi"/>
    <property type="match status" value="1"/>
</dbReference>